<organism evidence="3">
    <name type="scientific">Cladocopium goreaui</name>
    <dbReference type="NCBI Taxonomy" id="2562237"/>
    <lineage>
        <taxon>Eukaryota</taxon>
        <taxon>Sar</taxon>
        <taxon>Alveolata</taxon>
        <taxon>Dinophyceae</taxon>
        <taxon>Suessiales</taxon>
        <taxon>Symbiodiniaceae</taxon>
        <taxon>Cladocopium</taxon>
    </lineage>
</organism>
<dbReference type="Gene3D" id="1.10.510.10">
    <property type="entry name" value="Transferase(Phosphotransferase) domain 1"/>
    <property type="match status" value="1"/>
</dbReference>
<dbReference type="GO" id="GO:0005524">
    <property type="term" value="F:ATP binding"/>
    <property type="evidence" value="ECO:0007669"/>
    <property type="project" value="InterPro"/>
</dbReference>
<keyword evidence="5" id="KW-0418">Kinase</keyword>
<evidence type="ECO:0000313" key="3">
    <source>
        <dbReference type="EMBL" id="CAI3995933.1"/>
    </source>
</evidence>
<dbReference type="EMBL" id="CAMXCT020002135">
    <property type="protein sequence ID" value="CAL1149308.1"/>
    <property type="molecule type" value="Genomic_DNA"/>
</dbReference>
<proteinExistence type="predicted"/>
<feature type="region of interest" description="Disordered" evidence="1">
    <location>
        <begin position="644"/>
        <end position="665"/>
    </location>
</feature>
<evidence type="ECO:0000313" key="5">
    <source>
        <dbReference type="EMBL" id="CAL4783245.1"/>
    </source>
</evidence>
<dbReference type="InterPro" id="IPR000719">
    <property type="entry name" value="Prot_kinase_dom"/>
</dbReference>
<dbReference type="SUPFAM" id="SSF53335">
    <property type="entry name" value="S-adenosyl-L-methionine-dependent methyltransferases"/>
    <property type="match status" value="1"/>
</dbReference>
<dbReference type="InterPro" id="IPR029063">
    <property type="entry name" value="SAM-dependent_MTases_sf"/>
</dbReference>
<evidence type="ECO:0000313" key="6">
    <source>
        <dbReference type="Proteomes" id="UP001152797"/>
    </source>
</evidence>
<dbReference type="PANTHER" id="PTHR24347">
    <property type="entry name" value="SERINE/THREONINE-PROTEIN KINASE"/>
    <property type="match status" value="1"/>
</dbReference>
<reference evidence="4" key="2">
    <citation type="submission" date="2024-04" db="EMBL/GenBank/DDBJ databases">
        <authorList>
            <person name="Chen Y."/>
            <person name="Shah S."/>
            <person name="Dougan E. K."/>
            <person name="Thang M."/>
            <person name="Chan C."/>
        </authorList>
    </citation>
    <scope>NUCLEOTIDE SEQUENCE [LARGE SCALE GENOMIC DNA]</scope>
</reference>
<reference evidence="3" key="1">
    <citation type="submission" date="2022-10" db="EMBL/GenBank/DDBJ databases">
        <authorList>
            <person name="Chen Y."/>
            <person name="Dougan E. K."/>
            <person name="Chan C."/>
            <person name="Rhodes N."/>
            <person name="Thang M."/>
        </authorList>
    </citation>
    <scope>NUCLEOTIDE SEQUENCE</scope>
</reference>
<sequence length="780" mass="86413">MRWRMMMRMPASCLLHQGRWAGTGSVEARLDVVILDLGLSQLKPTDLEMPKEDLSRQNSRRIAEAAENGGQTAACESKEERLEAIQALESPGGFRRHRICPGTETHGFSGLCTTQDAKRGAIRHEKVDWEALEIAEWKTGNRSLSGRVPQAILDRLAQELQIAIRTSLPHSSMKKDPACLRSAQTSKPPGVGGGLFAWSGLVDAAKAAWIGGTELLTYGELLPAGTEKALAVMAPGLHFESPARQRHHEVALELGCGRGRAALHLFLAGATVLGVELALERYSFAVEAMQRLAHRCPEAFRVSFQTSKARLISAAPAGAVKYNSFLEVRHGDFFQLLDEEIAAATLIFLQVCLPSASWPRVRSFLDLSSPGCRVLSYQDLREIYQGAGSFPFRDIGSPILACSWAPSGHRFHCYERLDLEEEKRILARAAKLGPADQRREGKGSGKATAVKLHLTMKHDHICELLEYFDEPSTVTLILEYCRGGDLFDSIVAQSKLTGRGFTELQAIIATRHVLSALEYLHKQKVVHRDIKVHPPPLHRGTDQASEQNAPQLLTMTKKQRSKFRQFESACEAKWQAGEAPRVWRDLKLETFFNLRLAPWTENSNVARGVAVEPENTQRSADPADPRASELLEVFDKVHAQAVARHQNTGQDAHHAPALRKAKKAVQESLARGDNLTLSSLHTLKNVGHWVVSQLRENLEASNSSPRRPAAKRQRQVAEATPESFSWWYVDAAGKRVEFRNDAQMKDGPAGETFRVTIMHSSGRVEKAWLPDTKAPPTSPP</sequence>
<dbReference type="OrthoDB" id="412753at2759"/>
<accession>A0A9P1CS34</accession>
<keyword evidence="6" id="KW-1185">Reference proteome</keyword>
<dbReference type="CDD" id="cd02440">
    <property type="entry name" value="AdoMet_MTases"/>
    <property type="match status" value="1"/>
</dbReference>
<evidence type="ECO:0000256" key="1">
    <source>
        <dbReference type="SAM" id="MobiDB-lite"/>
    </source>
</evidence>
<dbReference type="Gene3D" id="3.40.50.150">
    <property type="entry name" value="Vaccinia Virus protein VP39"/>
    <property type="match status" value="1"/>
</dbReference>
<feature type="domain" description="Protein kinase" evidence="2">
    <location>
        <begin position="377"/>
        <end position="780"/>
    </location>
</feature>
<dbReference type="SMART" id="SM00220">
    <property type="entry name" value="S_TKc"/>
    <property type="match status" value="1"/>
</dbReference>
<dbReference type="PROSITE" id="PS50011">
    <property type="entry name" value="PROTEIN_KINASE_DOM"/>
    <property type="match status" value="1"/>
</dbReference>
<name>A0A9P1CS34_9DINO</name>
<dbReference type="EMBL" id="CAMXCT030002135">
    <property type="protein sequence ID" value="CAL4783245.1"/>
    <property type="molecule type" value="Genomic_DNA"/>
</dbReference>
<evidence type="ECO:0000259" key="2">
    <source>
        <dbReference type="PROSITE" id="PS50011"/>
    </source>
</evidence>
<dbReference type="Proteomes" id="UP001152797">
    <property type="component" value="Unassembled WGS sequence"/>
</dbReference>
<comment type="caution">
    <text evidence="3">The sequence shown here is derived from an EMBL/GenBank/DDBJ whole genome shotgun (WGS) entry which is preliminary data.</text>
</comment>
<dbReference type="AlphaFoldDB" id="A0A9P1CS34"/>
<dbReference type="EMBL" id="CAMXCT010002135">
    <property type="protein sequence ID" value="CAI3995933.1"/>
    <property type="molecule type" value="Genomic_DNA"/>
</dbReference>
<evidence type="ECO:0000313" key="4">
    <source>
        <dbReference type="EMBL" id="CAL1149308.1"/>
    </source>
</evidence>
<dbReference type="GO" id="GO:0004672">
    <property type="term" value="F:protein kinase activity"/>
    <property type="evidence" value="ECO:0007669"/>
    <property type="project" value="InterPro"/>
</dbReference>
<protein>
    <submittedName>
        <fullName evidence="5">Serine/threonine-protein kinase GA29083 (Doublecortin-like and CAM kinase-like protein)</fullName>
    </submittedName>
</protein>
<gene>
    <name evidence="3" type="ORF">C1SCF055_LOCUS22453</name>
</gene>
<dbReference type="InterPro" id="IPR011009">
    <property type="entry name" value="Kinase-like_dom_sf"/>
</dbReference>
<keyword evidence="5" id="KW-0808">Transferase</keyword>
<dbReference type="SUPFAM" id="SSF56112">
    <property type="entry name" value="Protein kinase-like (PK-like)"/>
    <property type="match status" value="1"/>
</dbReference>
<dbReference type="Pfam" id="PF00069">
    <property type="entry name" value="Pkinase"/>
    <property type="match status" value="1"/>
</dbReference>